<organism evidence="5 6">
    <name type="scientific">Cohnella fermenti</name>
    <dbReference type="NCBI Taxonomy" id="2565925"/>
    <lineage>
        <taxon>Bacteria</taxon>
        <taxon>Bacillati</taxon>
        <taxon>Bacillota</taxon>
        <taxon>Bacilli</taxon>
        <taxon>Bacillales</taxon>
        <taxon>Paenibacillaceae</taxon>
        <taxon>Cohnella</taxon>
    </lineage>
</organism>
<dbReference type="Pfam" id="PF07729">
    <property type="entry name" value="FCD"/>
    <property type="match status" value="1"/>
</dbReference>
<dbReference type="SMART" id="SM00345">
    <property type="entry name" value="HTH_GNTR"/>
    <property type="match status" value="1"/>
</dbReference>
<evidence type="ECO:0000256" key="2">
    <source>
        <dbReference type="ARBA" id="ARBA00023125"/>
    </source>
</evidence>
<dbReference type="SUPFAM" id="SSF46785">
    <property type="entry name" value="Winged helix' DNA-binding domain"/>
    <property type="match status" value="1"/>
</dbReference>
<keyword evidence="2" id="KW-0238">DNA-binding</keyword>
<dbReference type="Proteomes" id="UP000310636">
    <property type="component" value="Unassembled WGS sequence"/>
</dbReference>
<evidence type="ECO:0000256" key="3">
    <source>
        <dbReference type="ARBA" id="ARBA00023163"/>
    </source>
</evidence>
<reference evidence="5 6" key="1">
    <citation type="submission" date="2019-04" db="EMBL/GenBank/DDBJ databases">
        <title>Cohnella sp. nov. isolated from preserved vegetables.</title>
        <authorList>
            <person name="Lin S.-Y."/>
            <person name="Hung M.-H."/>
            <person name="Young C.-C."/>
        </authorList>
    </citation>
    <scope>NUCLEOTIDE SEQUENCE [LARGE SCALE GENOMIC DNA]</scope>
    <source>
        <strain evidence="5 6">CC-MHH1044</strain>
    </source>
</reference>
<dbReference type="InterPro" id="IPR036390">
    <property type="entry name" value="WH_DNA-bd_sf"/>
</dbReference>
<dbReference type="PRINTS" id="PR00035">
    <property type="entry name" value="HTHGNTR"/>
</dbReference>
<protein>
    <submittedName>
        <fullName evidence="5">GntR family transcriptional regulator</fullName>
    </submittedName>
</protein>
<dbReference type="InterPro" id="IPR008920">
    <property type="entry name" value="TF_FadR/GntR_C"/>
</dbReference>
<dbReference type="SMART" id="SM00895">
    <property type="entry name" value="FCD"/>
    <property type="match status" value="1"/>
</dbReference>
<evidence type="ECO:0000259" key="4">
    <source>
        <dbReference type="PROSITE" id="PS50949"/>
    </source>
</evidence>
<dbReference type="SUPFAM" id="SSF48008">
    <property type="entry name" value="GntR ligand-binding domain-like"/>
    <property type="match status" value="1"/>
</dbReference>
<sequence>MLYPSSWLRGASLGEAISCELRLGIVTGKLKPGEKLSENGIAADFGTSRSPVREALRTLSGEGLIRLERMGAVVVGLGAEEVRELYDVRCLIESFAQERLSRMDREPILARLERILDRMELAAKHKDIEEFALLDFTFHETIVEEANHSRIRQLWRSIRQLVLTVMLVTTEDVFGEGEARVAAVIGKHRALLDSLRSGDETEVREQVRTYFADSFATLDHTLGRA</sequence>
<evidence type="ECO:0000256" key="1">
    <source>
        <dbReference type="ARBA" id="ARBA00023015"/>
    </source>
</evidence>
<gene>
    <name evidence="5" type="ORF">E6C55_12390</name>
</gene>
<name>A0A4S4BWN1_9BACL</name>
<dbReference type="PROSITE" id="PS50949">
    <property type="entry name" value="HTH_GNTR"/>
    <property type="match status" value="1"/>
</dbReference>
<proteinExistence type="predicted"/>
<dbReference type="Pfam" id="PF00392">
    <property type="entry name" value="GntR"/>
    <property type="match status" value="1"/>
</dbReference>
<dbReference type="AlphaFoldDB" id="A0A4S4BWN1"/>
<feature type="domain" description="HTH gntR-type" evidence="4">
    <location>
        <begin position="11"/>
        <end position="77"/>
    </location>
</feature>
<dbReference type="InterPro" id="IPR036388">
    <property type="entry name" value="WH-like_DNA-bd_sf"/>
</dbReference>
<evidence type="ECO:0000313" key="5">
    <source>
        <dbReference type="EMBL" id="THF79605.1"/>
    </source>
</evidence>
<dbReference type="InterPro" id="IPR000524">
    <property type="entry name" value="Tscrpt_reg_HTH_GntR"/>
</dbReference>
<comment type="caution">
    <text evidence="5">The sequence shown here is derived from an EMBL/GenBank/DDBJ whole genome shotgun (WGS) entry which is preliminary data.</text>
</comment>
<keyword evidence="3" id="KW-0804">Transcription</keyword>
<dbReference type="Gene3D" id="1.10.10.10">
    <property type="entry name" value="Winged helix-like DNA-binding domain superfamily/Winged helix DNA-binding domain"/>
    <property type="match status" value="1"/>
</dbReference>
<dbReference type="Gene3D" id="1.20.120.530">
    <property type="entry name" value="GntR ligand-binding domain-like"/>
    <property type="match status" value="1"/>
</dbReference>
<dbReference type="GO" id="GO:0003700">
    <property type="term" value="F:DNA-binding transcription factor activity"/>
    <property type="evidence" value="ECO:0007669"/>
    <property type="project" value="InterPro"/>
</dbReference>
<dbReference type="RefSeq" id="WP_136370141.1">
    <property type="nucleotide sequence ID" value="NZ_SSOB01000013.1"/>
</dbReference>
<evidence type="ECO:0000313" key="6">
    <source>
        <dbReference type="Proteomes" id="UP000310636"/>
    </source>
</evidence>
<keyword evidence="1" id="KW-0805">Transcription regulation</keyword>
<keyword evidence="6" id="KW-1185">Reference proteome</keyword>
<dbReference type="InterPro" id="IPR011711">
    <property type="entry name" value="GntR_C"/>
</dbReference>
<accession>A0A4S4BWN1</accession>
<dbReference type="PANTHER" id="PTHR43537">
    <property type="entry name" value="TRANSCRIPTIONAL REGULATOR, GNTR FAMILY"/>
    <property type="match status" value="1"/>
</dbReference>
<dbReference type="PANTHER" id="PTHR43537:SF24">
    <property type="entry name" value="GLUCONATE OPERON TRANSCRIPTIONAL REPRESSOR"/>
    <property type="match status" value="1"/>
</dbReference>
<dbReference type="OrthoDB" id="368257at2"/>
<dbReference type="EMBL" id="SSOB01000013">
    <property type="protein sequence ID" value="THF79605.1"/>
    <property type="molecule type" value="Genomic_DNA"/>
</dbReference>
<dbReference type="GO" id="GO:0003677">
    <property type="term" value="F:DNA binding"/>
    <property type="evidence" value="ECO:0007669"/>
    <property type="project" value="UniProtKB-KW"/>
</dbReference>